<comment type="caution">
    <text evidence="1">The sequence shown here is derived from an EMBL/GenBank/DDBJ whole genome shotgun (WGS) entry which is preliminary data.</text>
</comment>
<dbReference type="Proteomes" id="UP000591542">
    <property type="component" value="Unassembled WGS sequence"/>
</dbReference>
<evidence type="ECO:0000313" key="1">
    <source>
        <dbReference type="EMBL" id="MBA4462866.1"/>
    </source>
</evidence>
<protein>
    <submittedName>
        <fullName evidence="1">Uncharacterized protein</fullName>
    </submittedName>
</protein>
<gene>
    <name evidence="1" type="ORF">H2B01_01600</name>
</gene>
<proteinExistence type="predicted"/>
<name>A0AC60W7M4_9ARCH</name>
<evidence type="ECO:0000313" key="2">
    <source>
        <dbReference type="Proteomes" id="UP000591542"/>
    </source>
</evidence>
<accession>A0AC60W7M4</accession>
<dbReference type="EMBL" id="JACEMX010000041">
    <property type="protein sequence ID" value="MBA4462866.1"/>
    <property type="molecule type" value="Genomic_DNA"/>
</dbReference>
<sequence length="186" mass="21050">MSANHETETKEFDEVLKSTDLLVDESVQIYELESEKGNVIDELYNSLKVITEFLGFSIDLPSKVFNESENTKITLTPSLDILIKKENGKIEQKRLDEFSTKKIAQILKNSIMPIIELCKNEKIVQNQNITFLKAVTGKLDKIQKINSENIKSETSADSKTRGEPNNLSQNNIMAEPRESTKTPEVS</sequence>
<reference evidence="1 2" key="1">
    <citation type="journal article" date="2020" name="Appl. Environ. Microbiol.">
        <title>Genomic Characteristics of a Novel Species of Ammonia-Oxidizing Archaea from the Jiulong River Estuary.</title>
        <authorList>
            <person name="Zou D."/>
            <person name="Wan R."/>
            <person name="Han L."/>
            <person name="Xu M.N."/>
            <person name="Liu Y."/>
            <person name="Liu H."/>
            <person name="Kao S.J."/>
            <person name="Li M."/>
        </authorList>
    </citation>
    <scope>NUCLEOTIDE SEQUENCE [LARGE SCALE GENOMIC DNA]</scope>
    <source>
        <strain evidence="1">S2bin1</strain>
    </source>
</reference>
<organism evidence="1 2">
    <name type="scientific">Candidatus Nitrosomaritimum aestuariumsis</name>
    <dbReference type="NCBI Taxonomy" id="3342354"/>
    <lineage>
        <taxon>Archaea</taxon>
        <taxon>Nitrososphaerota</taxon>
        <taxon>Nitrososphaeria</taxon>
        <taxon>Nitrosopumilales</taxon>
        <taxon>Nitrosopumilaceae</taxon>
        <taxon>Candidatus Nitrosomaritimum</taxon>
    </lineage>
</organism>